<gene>
    <name evidence="2" type="ORF">HDE68_004118</name>
</gene>
<evidence type="ECO:0000313" key="2">
    <source>
        <dbReference type="EMBL" id="MBB5638192.1"/>
    </source>
</evidence>
<dbReference type="InterPro" id="IPR050712">
    <property type="entry name" value="NAD(P)H-dep_reductase"/>
</dbReference>
<protein>
    <submittedName>
        <fullName evidence="2">NAD(P)H-dependent FMN reductase</fullName>
    </submittedName>
</protein>
<dbReference type="Gene3D" id="3.40.50.360">
    <property type="match status" value="1"/>
</dbReference>
<dbReference type="Pfam" id="PF03358">
    <property type="entry name" value="FMN_red"/>
    <property type="match status" value="1"/>
</dbReference>
<dbReference type="InterPro" id="IPR005025">
    <property type="entry name" value="FMN_Rdtase-like_dom"/>
</dbReference>
<evidence type="ECO:0000313" key="3">
    <source>
        <dbReference type="Proteomes" id="UP000537204"/>
    </source>
</evidence>
<proteinExistence type="predicted"/>
<dbReference type="EMBL" id="JACHCE010000007">
    <property type="protein sequence ID" value="MBB5638192.1"/>
    <property type="molecule type" value="Genomic_DNA"/>
</dbReference>
<dbReference type="Proteomes" id="UP000537204">
    <property type="component" value="Unassembled WGS sequence"/>
</dbReference>
<dbReference type="AlphaFoldDB" id="A0A7W8ZQT5"/>
<dbReference type="GO" id="GO:0010181">
    <property type="term" value="F:FMN binding"/>
    <property type="evidence" value="ECO:0007669"/>
    <property type="project" value="TreeGrafter"/>
</dbReference>
<dbReference type="RefSeq" id="WP_221300834.1">
    <property type="nucleotide sequence ID" value="NZ_JACHCE010000007.1"/>
</dbReference>
<accession>A0A7W8ZQT5</accession>
<dbReference type="GO" id="GO:0005829">
    <property type="term" value="C:cytosol"/>
    <property type="evidence" value="ECO:0007669"/>
    <property type="project" value="TreeGrafter"/>
</dbReference>
<dbReference type="GO" id="GO:0016491">
    <property type="term" value="F:oxidoreductase activity"/>
    <property type="evidence" value="ECO:0007669"/>
    <property type="project" value="InterPro"/>
</dbReference>
<name>A0A7W8ZQT5_9SPHI</name>
<evidence type="ECO:0000259" key="1">
    <source>
        <dbReference type="Pfam" id="PF03358"/>
    </source>
</evidence>
<dbReference type="SUPFAM" id="SSF52218">
    <property type="entry name" value="Flavoproteins"/>
    <property type="match status" value="1"/>
</dbReference>
<sequence>MEVLIKKNIVAISGSTRKGSTNHLLINAIKELTADIFNMTYFEGLIDLPAFNPDESFEHTPGSVLFFRALLKNADGILICTPEYAHGVPGTLKNAIDWTVSSAEFSGKPTVLITAATEGQYAHSSLLETLKVIEARNIENLQLLIPFAKSKINTAGEITEEKILREIESLMIRFKDTIAVQD</sequence>
<feature type="domain" description="NADPH-dependent FMN reductase-like" evidence="1">
    <location>
        <begin position="8"/>
        <end position="148"/>
    </location>
</feature>
<dbReference type="PANTHER" id="PTHR30543:SF21">
    <property type="entry name" value="NAD(P)H-DEPENDENT FMN REDUCTASE LOT6"/>
    <property type="match status" value="1"/>
</dbReference>
<comment type="caution">
    <text evidence="2">The sequence shown here is derived from an EMBL/GenBank/DDBJ whole genome shotgun (WGS) entry which is preliminary data.</text>
</comment>
<dbReference type="InterPro" id="IPR029039">
    <property type="entry name" value="Flavoprotein-like_sf"/>
</dbReference>
<dbReference type="PANTHER" id="PTHR30543">
    <property type="entry name" value="CHROMATE REDUCTASE"/>
    <property type="match status" value="1"/>
</dbReference>
<reference evidence="2 3" key="1">
    <citation type="submission" date="2020-08" db="EMBL/GenBank/DDBJ databases">
        <title>Genomic Encyclopedia of Type Strains, Phase IV (KMG-V): Genome sequencing to study the core and pangenomes of soil and plant-associated prokaryotes.</title>
        <authorList>
            <person name="Whitman W."/>
        </authorList>
    </citation>
    <scope>NUCLEOTIDE SEQUENCE [LARGE SCALE GENOMIC DNA]</scope>
    <source>
        <strain evidence="2 3">S3M1</strain>
    </source>
</reference>
<organism evidence="2 3">
    <name type="scientific">Pedobacter cryoconitis</name>
    <dbReference type="NCBI Taxonomy" id="188932"/>
    <lineage>
        <taxon>Bacteria</taxon>
        <taxon>Pseudomonadati</taxon>
        <taxon>Bacteroidota</taxon>
        <taxon>Sphingobacteriia</taxon>
        <taxon>Sphingobacteriales</taxon>
        <taxon>Sphingobacteriaceae</taxon>
        <taxon>Pedobacter</taxon>
    </lineage>
</organism>